<name>A0A366HUU0_9BACT</name>
<evidence type="ECO:0000256" key="3">
    <source>
        <dbReference type="ARBA" id="ARBA00023125"/>
    </source>
</evidence>
<evidence type="ECO:0000313" key="6">
    <source>
        <dbReference type="EMBL" id="RBP47620.1"/>
    </source>
</evidence>
<dbReference type="CDD" id="cd05466">
    <property type="entry name" value="PBP2_LTTR_substrate"/>
    <property type="match status" value="1"/>
</dbReference>
<dbReference type="GO" id="GO:0003700">
    <property type="term" value="F:DNA-binding transcription factor activity"/>
    <property type="evidence" value="ECO:0007669"/>
    <property type="project" value="InterPro"/>
</dbReference>
<evidence type="ECO:0000256" key="4">
    <source>
        <dbReference type="ARBA" id="ARBA00023163"/>
    </source>
</evidence>
<evidence type="ECO:0000256" key="1">
    <source>
        <dbReference type="ARBA" id="ARBA00009437"/>
    </source>
</evidence>
<dbReference type="InterPro" id="IPR036390">
    <property type="entry name" value="WH_DNA-bd_sf"/>
</dbReference>
<dbReference type="InterPro" id="IPR005119">
    <property type="entry name" value="LysR_subst-bd"/>
</dbReference>
<dbReference type="InterPro" id="IPR036388">
    <property type="entry name" value="WH-like_DNA-bd_sf"/>
</dbReference>
<dbReference type="Pfam" id="PF00126">
    <property type="entry name" value="HTH_1"/>
    <property type="match status" value="1"/>
</dbReference>
<sequence>MITPANTTFIQTEPGAIDSRRLQMFLAAAQTSSFAAAAERLSLTPSAVSHAIKALEEEFDCNLFKRHGPRVTLTRAGIRLMPLAEELLTRMARLRHEVATIQGNPRSLRVMMPECFASSMLPKVLPDFMECFPLALFEIAPGDADEESSVETSLVSGELDLLISYNAKPGRDVVRRDLFHEALALYVAPFHSLARKAPLELSMFEQYPLALANGSLMKLAKERLFSGDFGKARIWQMPSVESARELARVGQAVALLPQRLAAKSVSQGHLVPLRTTNASLQWSCAIHWSGRVELSWAAEVFVSLVAMVAQEGGESAAS</sequence>
<dbReference type="GO" id="GO:0005829">
    <property type="term" value="C:cytosol"/>
    <property type="evidence" value="ECO:0007669"/>
    <property type="project" value="TreeGrafter"/>
</dbReference>
<accession>A0A366HUU0</accession>
<dbReference type="FunFam" id="1.10.10.10:FF:000001">
    <property type="entry name" value="LysR family transcriptional regulator"/>
    <property type="match status" value="1"/>
</dbReference>
<dbReference type="Proteomes" id="UP000253426">
    <property type="component" value="Unassembled WGS sequence"/>
</dbReference>
<dbReference type="Gene3D" id="1.10.10.10">
    <property type="entry name" value="Winged helix-like DNA-binding domain superfamily/Winged helix DNA-binding domain"/>
    <property type="match status" value="1"/>
</dbReference>
<comment type="caution">
    <text evidence="6">The sequence shown here is derived from an EMBL/GenBank/DDBJ whole genome shotgun (WGS) entry which is preliminary data.</text>
</comment>
<dbReference type="PANTHER" id="PTHR30419:SF30">
    <property type="entry name" value="LYSR FAMILY TRANSCRIPTIONAL REGULATOR"/>
    <property type="match status" value="1"/>
</dbReference>
<dbReference type="GO" id="GO:0003677">
    <property type="term" value="F:DNA binding"/>
    <property type="evidence" value="ECO:0007669"/>
    <property type="project" value="UniProtKB-KW"/>
</dbReference>
<keyword evidence="7" id="KW-1185">Reference proteome</keyword>
<dbReference type="PRINTS" id="PR00039">
    <property type="entry name" value="HTHLYSR"/>
</dbReference>
<dbReference type="Pfam" id="PF03466">
    <property type="entry name" value="LysR_substrate"/>
    <property type="match status" value="1"/>
</dbReference>
<dbReference type="PROSITE" id="PS50931">
    <property type="entry name" value="HTH_LYSR"/>
    <property type="match status" value="1"/>
</dbReference>
<dbReference type="RefSeq" id="WP_113956542.1">
    <property type="nucleotide sequence ID" value="NZ_QNRR01000001.1"/>
</dbReference>
<organism evidence="6 7">
    <name type="scientific">Roseimicrobium gellanilyticum</name>
    <dbReference type="NCBI Taxonomy" id="748857"/>
    <lineage>
        <taxon>Bacteria</taxon>
        <taxon>Pseudomonadati</taxon>
        <taxon>Verrucomicrobiota</taxon>
        <taxon>Verrucomicrobiia</taxon>
        <taxon>Verrucomicrobiales</taxon>
        <taxon>Verrucomicrobiaceae</taxon>
        <taxon>Roseimicrobium</taxon>
    </lineage>
</organism>
<evidence type="ECO:0000259" key="5">
    <source>
        <dbReference type="PROSITE" id="PS50931"/>
    </source>
</evidence>
<proteinExistence type="inferred from homology"/>
<dbReference type="EMBL" id="QNRR01000001">
    <property type="protein sequence ID" value="RBP47620.1"/>
    <property type="molecule type" value="Genomic_DNA"/>
</dbReference>
<dbReference type="InterPro" id="IPR050950">
    <property type="entry name" value="HTH-type_LysR_regulators"/>
</dbReference>
<reference evidence="6 7" key="1">
    <citation type="submission" date="2018-06" db="EMBL/GenBank/DDBJ databases">
        <title>Genomic Encyclopedia of Type Strains, Phase IV (KMG-IV): sequencing the most valuable type-strain genomes for metagenomic binning, comparative biology and taxonomic classification.</title>
        <authorList>
            <person name="Goeker M."/>
        </authorList>
    </citation>
    <scope>NUCLEOTIDE SEQUENCE [LARGE SCALE GENOMIC DNA]</scope>
    <source>
        <strain evidence="6 7">DSM 25532</strain>
    </source>
</reference>
<gene>
    <name evidence="6" type="ORF">DES53_101417</name>
</gene>
<dbReference type="PANTHER" id="PTHR30419">
    <property type="entry name" value="HTH-TYPE TRANSCRIPTIONAL REGULATOR YBHD"/>
    <property type="match status" value="1"/>
</dbReference>
<dbReference type="SUPFAM" id="SSF46785">
    <property type="entry name" value="Winged helix' DNA-binding domain"/>
    <property type="match status" value="1"/>
</dbReference>
<protein>
    <submittedName>
        <fullName evidence="6">DNA-binding transcriptional LysR family regulator</fullName>
    </submittedName>
</protein>
<keyword evidence="2" id="KW-0805">Transcription regulation</keyword>
<evidence type="ECO:0000256" key="2">
    <source>
        <dbReference type="ARBA" id="ARBA00023015"/>
    </source>
</evidence>
<feature type="domain" description="HTH lysR-type" evidence="5">
    <location>
        <begin position="17"/>
        <end position="74"/>
    </location>
</feature>
<comment type="similarity">
    <text evidence="1">Belongs to the LysR transcriptional regulatory family.</text>
</comment>
<dbReference type="OrthoDB" id="119203at2"/>
<keyword evidence="4" id="KW-0804">Transcription</keyword>
<dbReference type="Gene3D" id="3.40.190.290">
    <property type="match status" value="1"/>
</dbReference>
<keyword evidence="3 6" id="KW-0238">DNA-binding</keyword>
<evidence type="ECO:0000313" key="7">
    <source>
        <dbReference type="Proteomes" id="UP000253426"/>
    </source>
</evidence>
<dbReference type="AlphaFoldDB" id="A0A366HUU0"/>
<dbReference type="InterPro" id="IPR000847">
    <property type="entry name" value="LysR_HTH_N"/>
</dbReference>
<dbReference type="SUPFAM" id="SSF53850">
    <property type="entry name" value="Periplasmic binding protein-like II"/>
    <property type="match status" value="1"/>
</dbReference>